<proteinExistence type="predicted"/>
<keyword evidence="1" id="KW-0812">Transmembrane</keyword>
<feature type="transmembrane region" description="Helical" evidence="1">
    <location>
        <begin position="64"/>
        <end position="80"/>
    </location>
</feature>
<keyword evidence="1" id="KW-1133">Transmembrane helix</keyword>
<evidence type="ECO:0000313" key="3">
    <source>
        <dbReference type="Proteomes" id="UP000294933"/>
    </source>
</evidence>
<accession>A0A4Y7PS30</accession>
<dbReference type="Proteomes" id="UP000294933">
    <property type="component" value="Unassembled WGS sequence"/>
</dbReference>
<keyword evidence="3" id="KW-1185">Reference proteome</keyword>
<dbReference type="AlphaFoldDB" id="A0A4Y7PS30"/>
<dbReference type="VEuPathDB" id="FungiDB:BD410DRAFT_843030"/>
<sequence length="120" mass="13469">MISSSTRTSSPTTTPRRNFHLTGVRHPKLTGYRLLFIILTLSFGLSKAALAYQGQSVSPTTLEWIFGVVIGLALYWLSLYENDANAYLMPWLFEFDYYNPIAHGLCSSSTFLHTALNMIA</sequence>
<name>A0A4Y7PS30_9AGAM</name>
<evidence type="ECO:0000256" key="1">
    <source>
        <dbReference type="SAM" id="Phobius"/>
    </source>
</evidence>
<keyword evidence="1" id="KW-0472">Membrane</keyword>
<feature type="transmembrane region" description="Helical" evidence="1">
    <location>
        <begin position="34"/>
        <end position="52"/>
    </location>
</feature>
<dbReference type="OrthoDB" id="3268450at2759"/>
<protein>
    <submittedName>
        <fullName evidence="2">Uncharacterized protein</fullName>
    </submittedName>
</protein>
<organism evidence="2 3">
    <name type="scientific">Rickenella mellea</name>
    <dbReference type="NCBI Taxonomy" id="50990"/>
    <lineage>
        <taxon>Eukaryota</taxon>
        <taxon>Fungi</taxon>
        <taxon>Dikarya</taxon>
        <taxon>Basidiomycota</taxon>
        <taxon>Agaricomycotina</taxon>
        <taxon>Agaricomycetes</taxon>
        <taxon>Hymenochaetales</taxon>
        <taxon>Rickenellaceae</taxon>
        <taxon>Rickenella</taxon>
    </lineage>
</organism>
<gene>
    <name evidence="2" type="ORF">BD410DRAFT_843030</name>
</gene>
<dbReference type="EMBL" id="ML170211">
    <property type="protein sequence ID" value="TDL18184.1"/>
    <property type="molecule type" value="Genomic_DNA"/>
</dbReference>
<evidence type="ECO:0000313" key="2">
    <source>
        <dbReference type="EMBL" id="TDL18184.1"/>
    </source>
</evidence>
<reference evidence="2 3" key="1">
    <citation type="submission" date="2018-06" db="EMBL/GenBank/DDBJ databases">
        <title>A transcriptomic atlas of mushroom development highlights an independent origin of complex multicellularity.</title>
        <authorList>
            <consortium name="DOE Joint Genome Institute"/>
            <person name="Krizsan K."/>
            <person name="Almasi E."/>
            <person name="Merenyi Z."/>
            <person name="Sahu N."/>
            <person name="Viragh M."/>
            <person name="Koszo T."/>
            <person name="Mondo S."/>
            <person name="Kiss B."/>
            <person name="Balint B."/>
            <person name="Kues U."/>
            <person name="Barry K."/>
            <person name="Hegedus J.C."/>
            <person name="Henrissat B."/>
            <person name="Johnson J."/>
            <person name="Lipzen A."/>
            <person name="Ohm R."/>
            <person name="Nagy I."/>
            <person name="Pangilinan J."/>
            <person name="Yan J."/>
            <person name="Xiong Y."/>
            <person name="Grigoriev I.V."/>
            <person name="Hibbett D.S."/>
            <person name="Nagy L.G."/>
        </authorList>
    </citation>
    <scope>NUCLEOTIDE SEQUENCE [LARGE SCALE GENOMIC DNA]</scope>
    <source>
        <strain evidence="2 3">SZMC22713</strain>
    </source>
</reference>